<evidence type="ECO:0000313" key="3">
    <source>
        <dbReference type="Proteomes" id="UP001596039"/>
    </source>
</evidence>
<keyword evidence="1" id="KW-0812">Transmembrane</keyword>
<feature type="transmembrane region" description="Helical" evidence="1">
    <location>
        <begin position="369"/>
        <end position="390"/>
    </location>
</feature>
<keyword evidence="3" id="KW-1185">Reference proteome</keyword>
<feature type="transmembrane region" description="Helical" evidence="1">
    <location>
        <begin position="112"/>
        <end position="138"/>
    </location>
</feature>
<feature type="transmembrane region" description="Helical" evidence="1">
    <location>
        <begin position="145"/>
        <end position="163"/>
    </location>
</feature>
<comment type="caution">
    <text evidence="2">The sequence shown here is derived from an EMBL/GenBank/DDBJ whole genome shotgun (WGS) entry which is preliminary data.</text>
</comment>
<sequence>MLALLALVAWSLASPIGSSPDDDYHLASIWCANSANTAACEPGPKADERYVPEAVHRAPYCYNFKSGVSAACQSSYFSLDPSKKVLTDRGSFTGSYPPVYYATMSLFVGDNILLSVIVMRIVNSALFVALTTALFLLLPRIRRPTLIWSWLVTTVPLGLFLLASNNPSAWSIIGIGSLWIALLGYFETAGRRRIGLGAIVTIATIMAAGARADSAVYAVISIAVVFVLTFRRTRSFYLAAILPIGLAIMSGIFYLTSGQSSVASTGLNTPGAAPASLSTILLYNLENVQQLWVGAFGVWQLGWVDTPMPWIVIFGAVGAILVVVFSGLAKVSRRKLTSVGIVGLVLWLLPLYVLQQGRSMVGEAVQPRYLLPLIILFVGLALLPVGHWFVRFSRLQLILIAVAVIVAQSVALHENMRRYITGIDVGGLNLNRNIEWWWPIQISPMTVWIVGSLAFAGATIILIREISRASATPATAPHAIPPSTTALTD</sequence>
<feature type="transmembrane region" description="Helical" evidence="1">
    <location>
        <begin position="215"/>
        <end position="230"/>
    </location>
</feature>
<feature type="transmembrane region" description="Helical" evidence="1">
    <location>
        <begin position="169"/>
        <end position="186"/>
    </location>
</feature>
<proteinExistence type="predicted"/>
<feature type="transmembrane region" description="Helical" evidence="1">
    <location>
        <begin position="237"/>
        <end position="255"/>
    </location>
</feature>
<dbReference type="InterPro" id="IPR018674">
    <property type="entry name" value="DUF2142_membrane"/>
</dbReference>
<feature type="transmembrane region" description="Helical" evidence="1">
    <location>
        <begin position="308"/>
        <end position="329"/>
    </location>
</feature>
<gene>
    <name evidence="2" type="ORF">ACFPJ4_14245</name>
</gene>
<feature type="transmembrane region" description="Helical" evidence="1">
    <location>
        <begin position="397"/>
        <end position="416"/>
    </location>
</feature>
<protein>
    <submittedName>
        <fullName evidence="2">DUF2142 domain-containing protein</fullName>
    </submittedName>
</protein>
<organism evidence="2 3">
    <name type="scientific">Lysinimonas soli</name>
    <dbReference type="NCBI Taxonomy" id="1074233"/>
    <lineage>
        <taxon>Bacteria</taxon>
        <taxon>Bacillati</taxon>
        <taxon>Actinomycetota</taxon>
        <taxon>Actinomycetes</taxon>
        <taxon>Micrococcales</taxon>
        <taxon>Microbacteriaceae</taxon>
        <taxon>Lysinimonas</taxon>
    </lineage>
</organism>
<reference evidence="3" key="1">
    <citation type="journal article" date="2019" name="Int. J. Syst. Evol. Microbiol.">
        <title>The Global Catalogue of Microorganisms (GCM) 10K type strain sequencing project: providing services to taxonomists for standard genome sequencing and annotation.</title>
        <authorList>
            <consortium name="The Broad Institute Genomics Platform"/>
            <consortium name="The Broad Institute Genome Sequencing Center for Infectious Disease"/>
            <person name="Wu L."/>
            <person name="Ma J."/>
        </authorList>
    </citation>
    <scope>NUCLEOTIDE SEQUENCE [LARGE SCALE GENOMIC DNA]</scope>
    <source>
        <strain evidence="3">CGMCC 4.6997</strain>
    </source>
</reference>
<dbReference type="Proteomes" id="UP001596039">
    <property type="component" value="Unassembled WGS sequence"/>
</dbReference>
<feature type="transmembrane region" description="Helical" evidence="1">
    <location>
        <begin position="436"/>
        <end position="463"/>
    </location>
</feature>
<feature type="transmembrane region" description="Helical" evidence="1">
    <location>
        <begin position="193"/>
        <end position="209"/>
    </location>
</feature>
<dbReference type="RefSeq" id="WP_386741120.1">
    <property type="nucleotide sequence ID" value="NZ_JBHSMG010000005.1"/>
</dbReference>
<keyword evidence="1" id="KW-1133">Transmembrane helix</keyword>
<keyword evidence="1" id="KW-0472">Membrane</keyword>
<evidence type="ECO:0000313" key="2">
    <source>
        <dbReference type="EMBL" id="MFC5503405.1"/>
    </source>
</evidence>
<name>A0ABW0NSA9_9MICO</name>
<dbReference type="Pfam" id="PF09913">
    <property type="entry name" value="DUF2142"/>
    <property type="match status" value="1"/>
</dbReference>
<evidence type="ECO:0000256" key="1">
    <source>
        <dbReference type="SAM" id="Phobius"/>
    </source>
</evidence>
<accession>A0ABW0NSA9</accession>
<feature type="transmembrane region" description="Helical" evidence="1">
    <location>
        <begin position="336"/>
        <end position="354"/>
    </location>
</feature>
<dbReference type="EMBL" id="JBHSMG010000005">
    <property type="protein sequence ID" value="MFC5503405.1"/>
    <property type="molecule type" value="Genomic_DNA"/>
</dbReference>